<organism evidence="2 3">
    <name type="scientific">Lasiosphaeria miniovina</name>
    <dbReference type="NCBI Taxonomy" id="1954250"/>
    <lineage>
        <taxon>Eukaryota</taxon>
        <taxon>Fungi</taxon>
        <taxon>Dikarya</taxon>
        <taxon>Ascomycota</taxon>
        <taxon>Pezizomycotina</taxon>
        <taxon>Sordariomycetes</taxon>
        <taxon>Sordariomycetidae</taxon>
        <taxon>Sordariales</taxon>
        <taxon>Lasiosphaeriaceae</taxon>
        <taxon>Lasiosphaeria</taxon>
    </lineage>
</organism>
<dbReference type="RefSeq" id="XP_060291409.1">
    <property type="nucleotide sequence ID" value="XM_060442811.1"/>
</dbReference>
<evidence type="ECO:0008006" key="4">
    <source>
        <dbReference type="Google" id="ProtNLM"/>
    </source>
</evidence>
<dbReference type="EMBL" id="JAUIRO010000007">
    <property type="protein sequence ID" value="KAK0706315.1"/>
    <property type="molecule type" value="Genomic_DNA"/>
</dbReference>
<sequence>MFHLSCFSFCFLIALFSTFKSFLTVSSSSMNRLTKHQMRPHASFILPTQSTHTHTHTHRPRQSIEVGAMVFTSL</sequence>
<protein>
    <recommendedName>
        <fullName evidence="4">Secreted protein</fullName>
    </recommendedName>
</protein>
<keyword evidence="3" id="KW-1185">Reference proteome</keyword>
<evidence type="ECO:0000313" key="2">
    <source>
        <dbReference type="EMBL" id="KAK0706315.1"/>
    </source>
</evidence>
<evidence type="ECO:0000313" key="3">
    <source>
        <dbReference type="Proteomes" id="UP001172101"/>
    </source>
</evidence>
<dbReference type="GeneID" id="85326081"/>
<keyword evidence="1" id="KW-0732">Signal</keyword>
<gene>
    <name evidence="2" type="ORF">B0T26DRAFT_726191</name>
</gene>
<feature type="chain" id="PRO_5041241831" description="Secreted protein" evidence="1">
    <location>
        <begin position="22"/>
        <end position="74"/>
    </location>
</feature>
<dbReference type="AlphaFoldDB" id="A0AA39ZZ66"/>
<feature type="signal peptide" evidence="1">
    <location>
        <begin position="1"/>
        <end position="21"/>
    </location>
</feature>
<evidence type="ECO:0000256" key="1">
    <source>
        <dbReference type="SAM" id="SignalP"/>
    </source>
</evidence>
<comment type="caution">
    <text evidence="2">The sequence shown here is derived from an EMBL/GenBank/DDBJ whole genome shotgun (WGS) entry which is preliminary data.</text>
</comment>
<dbReference type="Proteomes" id="UP001172101">
    <property type="component" value="Unassembled WGS sequence"/>
</dbReference>
<proteinExistence type="predicted"/>
<name>A0AA39ZZ66_9PEZI</name>
<reference evidence="2" key="1">
    <citation type="submission" date="2023-06" db="EMBL/GenBank/DDBJ databases">
        <title>Genome-scale phylogeny and comparative genomics of the fungal order Sordariales.</title>
        <authorList>
            <consortium name="Lawrence Berkeley National Laboratory"/>
            <person name="Hensen N."/>
            <person name="Bonometti L."/>
            <person name="Westerberg I."/>
            <person name="Brannstrom I.O."/>
            <person name="Guillou S."/>
            <person name="Cros-Aarteil S."/>
            <person name="Calhoun S."/>
            <person name="Haridas S."/>
            <person name="Kuo A."/>
            <person name="Mondo S."/>
            <person name="Pangilinan J."/>
            <person name="Riley R."/>
            <person name="LaButti K."/>
            <person name="Andreopoulos B."/>
            <person name="Lipzen A."/>
            <person name="Chen C."/>
            <person name="Yanf M."/>
            <person name="Daum C."/>
            <person name="Ng V."/>
            <person name="Clum A."/>
            <person name="Steindorff A."/>
            <person name="Ohm R."/>
            <person name="Martin F."/>
            <person name="Silar P."/>
            <person name="Natvig D."/>
            <person name="Lalanne C."/>
            <person name="Gautier V."/>
            <person name="Ament-velasquez S.L."/>
            <person name="Kruys A."/>
            <person name="Hutchinson M.I."/>
            <person name="Powell A.J."/>
            <person name="Barry K."/>
            <person name="Miller A.N."/>
            <person name="Grigoriev I.V."/>
            <person name="Debuchy R."/>
            <person name="Gladieux P."/>
            <person name="Thoren M.H."/>
            <person name="Johannesson H."/>
        </authorList>
    </citation>
    <scope>NUCLEOTIDE SEQUENCE</scope>
    <source>
        <strain evidence="2">SMH2392-1A</strain>
    </source>
</reference>
<accession>A0AA39ZZ66</accession>